<accession>A0A6G0U464</accession>
<reference evidence="1 2" key="1">
    <citation type="submission" date="2019-08" db="EMBL/GenBank/DDBJ databases">
        <title>The genome of the soybean aphid Biotype 1, its phylome, world population structure and adaptation to the North American continent.</title>
        <authorList>
            <person name="Giordano R."/>
            <person name="Donthu R.K."/>
            <person name="Hernandez A.G."/>
            <person name="Wright C.L."/>
            <person name="Zimin A.V."/>
        </authorList>
    </citation>
    <scope>NUCLEOTIDE SEQUENCE [LARGE SCALE GENOMIC DNA]</scope>
    <source>
        <tissue evidence="1">Whole aphids</tissue>
    </source>
</reference>
<organism evidence="1 2">
    <name type="scientific">Aphis glycines</name>
    <name type="common">Soybean aphid</name>
    <dbReference type="NCBI Taxonomy" id="307491"/>
    <lineage>
        <taxon>Eukaryota</taxon>
        <taxon>Metazoa</taxon>
        <taxon>Ecdysozoa</taxon>
        <taxon>Arthropoda</taxon>
        <taxon>Hexapoda</taxon>
        <taxon>Insecta</taxon>
        <taxon>Pterygota</taxon>
        <taxon>Neoptera</taxon>
        <taxon>Paraneoptera</taxon>
        <taxon>Hemiptera</taxon>
        <taxon>Sternorrhyncha</taxon>
        <taxon>Aphidomorpha</taxon>
        <taxon>Aphidoidea</taxon>
        <taxon>Aphididae</taxon>
        <taxon>Aphidini</taxon>
        <taxon>Aphis</taxon>
        <taxon>Aphis</taxon>
    </lineage>
</organism>
<dbReference type="Proteomes" id="UP000475862">
    <property type="component" value="Unassembled WGS sequence"/>
</dbReference>
<proteinExistence type="predicted"/>
<dbReference type="AlphaFoldDB" id="A0A6G0U464"/>
<name>A0A6G0U464_APHGL</name>
<dbReference type="EMBL" id="VYZN01000004">
    <property type="protein sequence ID" value="KAE9543908.1"/>
    <property type="molecule type" value="Genomic_DNA"/>
</dbReference>
<comment type="caution">
    <text evidence="1">The sequence shown here is derived from an EMBL/GenBank/DDBJ whole genome shotgun (WGS) entry which is preliminary data.</text>
</comment>
<keyword evidence="2" id="KW-1185">Reference proteome</keyword>
<evidence type="ECO:0008006" key="3">
    <source>
        <dbReference type="Google" id="ProtNLM"/>
    </source>
</evidence>
<dbReference type="OrthoDB" id="10031901at2759"/>
<dbReference type="PANTHER" id="PTHR33936">
    <property type="entry name" value="PROTEIN CBG17840"/>
    <property type="match status" value="1"/>
</dbReference>
<sequence length="293" mass="34467">MVIVIMANIGYENIKNKKSLKYHLESMHSRSNTGFIKKGHRKHNVLQCLEKGCTCKFYDKKLFISHLKYDHCIDFDVHRLKFNSEDEFLTWKEDFEQENNSRYVLVNGCRTLLYGKKLSYYFCNRSTYFTNKSKGITPNKVKGLCTATIKEIKNKDDFIEVLLCATHYGHDISTEDMKMTKCERGEITECIKQGNHLYFVINTARAKVSDSLGRVHNLLNRKDINNIERKLGIRFPDFIKYRTINDLRTDTRILKLQHTSDKPVLFYKPKNVACENFEPNDVMLIFMTQNKNN</sequence>
<dbReference type="InterPro" id="IPR052797">
    <property type="entry name" value="RegFact_GeneExpr_CellDeath"/>
</dbReference>
<protein>
    <recommendedName>
        <fullName evidence="3">C2H2-type domain-containing protein</fullName>
    </recommendedName>
</protein>
<evidence type="ECO:0000313" key="1">
    <source>
        <dbReference type="EMBL" id="KAE9543908.1"/>
    </source>
</evidence>
<evidence type="ECO:0000313" key="2">
    <source>
        <dbReference type="Proteomes" id="UP000475862"/>
    </source>
</evidence>
<dbReference type="PANTHER" id="PTHR33936:SF25">
    <property type="entry name" value="C2H2-TYPE DOMAIN-CONTAINING PROTEIN"/>
    <property type="match status" value="1"/>
</dbReference>
<gene>
    <name evidence="1" type="ORF">AGLY_001886</name>
</gene>